<dbReference type="EMBL" id="CAJGYO010000006">
    <property type="protein sequence ID" value="CAD6238403.1"/>
    <property type="molecule type" value="Genomic_DNA"/>
</dbReference>
<comment type="caution">
    <text evidence="1">The sequence shown here is derived from an EMBL/GenBank/DDBJ whole genome shotgun (WGS) entry which is preliminary data.</text>
</comment>
<reference evidence="1" key="1">
    <citation type="submission" date="2020-10" db="EMBL/GenBank/DDBJ databases">
        <authorList>
            <person name="Han B."/>
            <person name="Lu T."/>
            <person name="Zhao Q."/>
            <person name="Huang X."/>
            <person name="Zhao Y."/>
        </authorList>
    </citation>
    <scope>NUCLEOTIDE SEQUENCE</scope>
</reference>
<keyword evidence="2" id="KW-1185">Reference proteome</keyword>
<organism evidence="1 2">
    <name type="scientific">Miscanthus lutarioriparius</name>
    <dbReference type="NCBI Taxonomy" id="422564"/>
    <lineage>
        <taxon>Eukaryota</taxon>
        <taxon>Viridiplantae</taxon>
        <taxon>Streptophyta</taxon>
        <taxon>Embryophyta</taxon>
        <taxon>Tracheophyta</taxon>
        <taxon>Spermatophyta</taxon>
        <taxon>Magnoliopsida</taxon>
        <taxon>Liliopsida</taxon>
        <taxon>Poales</taxon>
        <taxon>Poaceae</taxon>
        <taxon>PACMAD clade</taxon>
        <taxon>Panicoideae</taxon>
        <taxon>Andropogonodae</taxon>
        <taxon>Andropogoneae</taxon>
        <taxon>Saccharinae</taxon>
        <taxon>Miscanthus</taxon>
    </lineage>
</organism>
<dbReference type="AlphaFoldDB" id="A0A811P149"/>
<protein>
    <submittedName>
        <fullName evidence="1">Uncharacterized protein</fullName>
    </submittedName>
</protein>
<dbReference type="OrthoDB" id="684662at2759"/>
<dbReference type="Proteomes" id="UP000604825">
    <property type="component" value="Unassembled WGS sequence"/>
</dbReference>
<evidence type="ECO:0000313" key="1">
    <source>
        <dbReference type="EMBL" id="CAD6238403.1"/>
    </source>
</evidence>
<evidence type="ECO:0000313" key="2">
    <source>
        <dbReference type="Proteomes" id="UP000604825"/>
    </source>
</evidence>
<gene>
    <name evidence="1" type="ORF">NCGR_LOCUS25640</name>
</gene>
<name>A0A811P149_9POAL</name>
<accession>A0A811P149</accession>
<sequence length="207" mass="22452">MLTPASFLVDATQAFLAGALRCPPIYPETLRQGREYLTAQILSAESEGHAAVEQAALARTNMALLDAREGRLDDARDAIVRLAAERPGDTTLRLFAAALCRVLGRHEEGTQWLHDSAVPDLSRLEHKIQFVQAVLVATVGSAPRAVAGSEELALVTTLGLLEMSMWSIFTHGDLPERLQVLAMMAFLRGVVARKLRRDDGPAPMQGS</sequence>
<proteinExistence type="predicted"/>